<dbReference type="GeneID" id="20244917"/>
<evidence type="ECO:0000256" key="2">
    <source>
        <dbReference type="ARBA" id="ARBA00022898"/>
    </source>
</evidence>
<dbReference type="STRING" id="225164.V4AAM9"/>
<proteinExistence type="inferred from homology"/>
<dbReference type="KEGG" id="lgi:LOTGIDRAFT_190920"/>
<dbReference type="OrthoDB" id="691673at2759"/>
<evidence type="ECO:0000313" key="5">
    <source>
        <dbReference type="Proteomes" id="UP000030746"/>
    </source>
</evidence>
<evidence type="ECO:0000256" key="1">
    <source>
        <dbReference type="ARBA" id="ARBA00007441"/>
    </source>
</evidence>
<gene>
    <name evidence="4" type="ORF">LOTGIDRAFT_190920</name>
</gene>
<keyword evidence="5" id="KW-1185">Reference proteome</keyword>
<dbReference type="InterPro" id="IPR004838">
    <property type="entry name" value="NHTrfase_class1_PyrdxlP-BS"/>
</dbReference>
<dbReference type="InterPro" id="IPR015422">
    <property type="entry name" value="PyrdxlP-dep_Trfase_small"/>
</dbReference>
<dbReference type="PROSITE" id="PS00105">
    <property type="entry name" value="AA_TRANSFER_CLASS_1"/>
    <property type="match status" value="1"/>
</dbReference>
<dbReference type="EMBL" id="KB202124">
    <property type="protein sequence ID" value="ESO92150.1"/>
    <property type="molecule type" value="Genomic_DNA"/>
</dbReference>
<name>V4AAM9_LOTGI</name>
<dbReference type="Proteomes" id="UP000030746">
    <property type="component" value="Unassembled WGS sequence"/>
</dbReference>
<dbReference type="HOGENOM" id="CLU_017584_1_3_1"/>
<evidence type="ECO:0000259" key="3">
    <source>
        <dbReference type="Pfam" id="PF00155"/>
    </source>
</evidence>
<dbReference type="GO" id="GO:0008483">
    <property type="term" value="F:transaminase activity"/>
    <property type="evidence" value="ECO:0007669"/>
    <property type="project" value="TreeGrafter"/>
</dbReference>
<dbReference type="InterPro" id="IPR015421">
    <property type="entry name" value="PyrdxlP-dep_Trfase_major"/>
</dbReference>
<dbReference type="PANTHER" id="PTHR43795:SF39">
    <property type="entry name" value="AMINOTRANSFERASE CLASS I_CLASSII DOMAIN-CONTAINING PROTEIN"/>
    <property type="match status" value="1"/>
</dbReference>
<feature type="domain" description="Aminotransferase class I/classII large" evidence="3">
    <location>
        <begin position="53"/>
        <end position="422"/>
    </location>
</feature>
<dbReference type="AlphaFoldDB" id="V4AAM9"/>
<dbReference type="PRINTS" id="PR00753">
    <property type="entry name" value="ACCSYNTHASE"/>
</dbReference>
<organism evidence="4 5">
    <name type="scientific">Lottia gigantea</name>
    <name type="common">Giant owl limpet</name>
    <dbReference type="NCBI Taxonomy" id="225164"/>
    <lineage>
        <taxon>Eukaryota</taxon>
        <taxon>Metazoa</taxon>
        <taxon>Spiralia</taxon>
        <taxon>Lophotrochozoa</taxon>
        <taxon>Mollusca</taxon>
        <taxon>Gastropoda</taxon>
        <taxon>Patellogastropoda</taxon>
        <taxon>Lottioidea</taxon>
        <taxon>Lottiidae</taxon>
        <taxon>Lottia</taxon>
    </lineage>
</organism>
<dbReference type="Gene3D" id="3.40.640.10">
    <property type="entry name" value="Type I PLP-dependent aspartate aminotransferase-like (Major domain)"/>
    <property type="match status" value="1"/>
</dbReference>
<sequence>MDTTGLPITQCIEERLSSKAEEFLNGPPDILQDEAYIVNVDLYDKSNNPDGFIKLGISESRLCEDLMIAKMKELQKTEEDASLVYYSDTRGSPKFRTAMKRFLERFFKPNHAIDIEQLHSMAPTSMLEMLAFCLADPGEYIMTPSPFYYNFYADVMSRAGVDIVTVPVAGMDKGSSVSISMEQMEASYQAATQQGKRIRAIIIFNPHNPVGYILTKHQILNILHFSNKYKLHVIFDEIYALSVFNQAEFTSVLSLDVPDPQRLHFIYGLSKDFGLSGYRMGILYSRNKRVLKFCRFMGNRALSAGPIDFRSSHLLDDLDWIENVYVPTHQSRLQEVFNKSKSRVEKLGLYVFPAQSCFFLWIYFGKFMRQKSVEEERRIGLLMIKNKIFLCSGEANFSPAPGWFRLTVTVDQDELEIGLQRLENVVTELELENINIGIHKLPE</sequence>
<dbReference type="InterPro" id="IPR015424">
    <property type="entry name" value="PyrdxlP-dep_Trfase"/>
</dbReference>
<reference evidence="4 5" key="1">
    <citation type="journal article" date="2013" name="Nature">
        <title>Insights into bilaterian evolution from three spiralian genomes.</title>
        <authorList>
            <person name="Simakov O."/>
            <person name="Marletaz F."/>
            <person name="Cho S.J."/>
            <person name="Edsinger-Gonzales E."/>
            <person name="Havlak P."/>
            <person name="Hellsten U."/>
            <person name="Kuo D.H."/>
            <person name="Larsson T."/>
            <person name="Lv J."/>
            <person name="Arendt D."/>
            <person name="Savage R."/>
            <person name="Osoegawa K."/>
            <person name="de Jong P."/>
            <person name="Grimwood J."/>
            <person name="Chapman J.A."/>
            <person name="Shapiro H."/>
            <person name="Aerts A."/>
            <person name="Otillar R.P."/>
            <person name="Terry A.Y."/>
            <person name="Boore J.L."/>
            <person name="Grigoriev I.V."/>
            <person name="Lindberg D.R."/>
            <person name="Seaver E.C."/>
            <person name="Weisblat D.A."/>
            <person name="Putnam N.H."/>
            <person name="Rokhsar D.S."/>
        </authorList>
    </citation>
    <scope>NUCLEOTIDE SEQUENCE [LARGE SCALE GENOMIC DNA]</scope>
</reference>
<dbReference type="SUPFAM" id="SSF53383">
    <property type="entry name" value="PLP-dependent transferases"/>
    <property type="match status" value="1"/>
</dbReference>
<dbReference type="InterPro" id="IPR050478">
    <property type="entry name" value="Ethylene_sulfur-biosynth"/>
</dbReference>
<dbReference type="Gene3D" id="3.90.1150.10">
    <property type="entry name" value="Aspartate Aminotransferase, domain 1"/>
    <property type="match status" value="1"/>
</dbReference>
<accession>V4AAM9</accession>
<dbReference type="OMA" id="HIAQKCL"/>
<dbReference type="RefSeq" id="XP_009057077.1">
    <property type="nucleotide sequence ID" value="XM_009058829.1"/>
</dbReference>
<dbReference type="InterPro" id="IPR004839">
    <property type="entry name" value="Aminotransferase_I/II_large"/>
</dbReference>
<evidence type="ECO:0000313" key="4">
    <source>
        <dbReference type="EMBL" id="ESO92150.1"/>
    </source>
</evidence>
<dbReference type="GO" id="GO:0030170">
    <property type="term" value="F:pyridoxal phosphate binding"/>
    <property type="evidence" value="ECO:0007669"/>
    <property type="project" value="InterPro"/>
</dbReference>
<dbReference type="PANTHER" id="PTHR43795">
    <property type="entry name" value="BIFUNCTIONAL ASPARTATE AMINOTRANSFERASE AND GLUTAMATE/ASPARTATE-PREPHENATE AMINOTRANSFERASE-RELATED"/>
    <property type="match status" value="1"/>
</dbReference>
<dbReference type="Pfam" id="PF00155">
    <property type="entry name" value="Aminotran_1_2"/>
    <property type="match status" value="1"/>
</dbReference>
<comment type="similarity">
    <text evidence="1">Belongs to the class-I pyridoxal-phosphate-dependent aminotransferase family.</text>
</comment>
<dbReference type="CDD" id="cd00609">
    <property type="entry name" value="AAT_like"/>
    <property type="match status" value="1"/>
</dbReference>
<dbReference type="CTD" id="20244917"/>
<keyword evidence="2" id="KW-0663">Pyridoxal phosphate</keyword>
<protein>
    <recommendedName>
        <fullName evidence="3">Aminotransferase class I/classII large domain-containing protein</fullName>
    </recommendedName>
</protein>
<dbReference type="GO" id="GO:0006520">
    <property type="term" value="P:amino acid metabolic process"/>
    <property type="evidence" value="ECO:0007669"/>
    <property type="project" value="TreeGrafter"/>
</dbReference>